<dbReference type="RefSeq" id="WP_163660467.1">
    <property type="nucleotide sequence ID" value="NZ_QZCE01000001.1"/>
</dbReference>
<accession>A0A6M0S2K3</accession>
<evidence type="ECO:0000313" key="1">
    <source>
        <dbReference type="EMBL" id="NEZ62201.1"/>
    </source>
</evidence>
<dbReference type="EMBL" id="QZCE01000001">
    <property type="protein sequence ID" value="NEZ62201.1"/>
    <property type="molecule type" value="Genomic_DNA"/>
</dbReference>
<organism evidence="1 2">
    <name type="scientific">Adonisia turfae CCMR0082</name>
    <dbReference type="NCBI Taxonomy" id="2304604"/>
    <lineage>
        <taxon>Bacteria</taxon>
        <taxon>Bacillati</taxon>
        <taxon>Cyanobacteriota</taxon>
        <taxon>Adonisia</taxon>
        <taxon>Adonisia turfae</taxon>
    </lineage>
</organism>
<dbReference type="Proteomes" id="UP000473574">
    <property type="component" value="Unassembled WGS sequence"/>
</dbReference>
<protein>
    <submittedName>
        <fullName evidence="1">Uncharacterized protein</fullName>
    </submittedName>
</protein>
<gene>
    <name evidence="1" type="ORF">D0962_05325</name>
</gene>
<sequence length="64" mass="6996">MNTLQIKPSTTSLAIQLPGMTHQGFVEFCLANRPDQAVVTMENPAIVSGDPELPALTLTMKQIW</sequence>
<evidence type="ECO:0000313" key="2">
    <source>
        <dbReference type="Proteomes" id="UP000473574"/>
    </source>
</evidence>
<reference evidence="1 2" key="1">
    <citation type="journal article" date="2020" name="Microb. Ecol.">
        <title>Ecogenomics of the Marine Benthic Filamentous Cyanobacterium Adonisia.</title>
        <authorList>
            <person name="Walter J.M."/>
            <person name="Coutinho F.H."/>
            <person name="Leomil L."/>
            <person name="Hargreaves P.I."/>
            <person name="Campeao M.E."/>
            <person name="Vieira V.V."/>
            <person name="Silva B.S."/>
            <person name="Fistarol G.O."/>
            <person name="Salomon P.S."/>
            <person name="Sawabe T."/>
            <person name="Mino S."/>
            <person name="Hosokawa M."/>
            <person name="Miyashita H."/>
            <person name="Maruyama F."/>
            <person name="van Verk M.C."/>
            <person name="Dutilh B.E."/>
            <person name="Thompson C.C."/>
            <person name="Thompson F.L."/>
        </authorList>
    </citation>
    <scope>NUCLEOTIDE SEQUENCE [LARGE SCALE GENOMIC DNA]</scope>
    <source>
        <strain evidence="1 2">CCMR0082</strain>
    </source>
</reference>
<dbReference type="AlphaFoldDB" id="A0A6M0S2K3"/>
<proteinExistence type="predicted"/>
<name>A0A6M0S2K3_9CYAN</name>
<comment type="caution">
    <text evidence="1">The sequence shown here is derived from an EMBL/GenBank/DDBJ whole genome shotgun (WGS) entry which is preliminary data.</text>
</comment>